<dbReference type="InterPro" id="IPR012337">
    <property type="entry name" value="RNaseH-like_sf"/>
</dbReference>
<evidence type="ECO:0000259" key="1">
    <source>
        <dbReference type="PROSITE" id="PS50994"/>
    </source>
</evidence>
<comment type="caution">
    <text evidence="2">The sequence shown here is derived from an EMBL/GenBank/DDBJ whole genome shotgun (WGS) entry which is preliminary data.</text>
</comment>
<dbReference type="EMBL" id="JGZL01000008">
    <property type="protein sequence ID" value="KFI89588.1"/>
    <property type="molecule type" value="Genomic_DNA"/>
</dbReference>
<dbReference type="Gene3D" id="3.30.420.10">
    <property type="entry name" value="Ribonuclease H-like superfamily/Ribonuclease H"/>
    <property type="match status" value="1"/>
</dbReference>
<dbReference type="Pfam" id="PF13333">
    <property type="entry name" value="rve_2"/>
    <property type="match status" value="1"/>
</dbReference>
<dbReference type="InterPro" id="IPR001584">
    <property type="entry name" value="Integrase_cat-core"/>
</dbReference>
<accession>A0A087D238</accession>
<dbReference type="PANTHER" id="PTHR46889:SF4">
    <property type="entry name" value="TRANSPOSASE INSO FOR INSERTION SEQUENCE ELEMENT IS911B-RELATED"/>
    <property type="match status" value="1"/>
</dbReference>
<protein>
    <submittedName>
        <fullName evidence="2">Transposase</fullName>
    </submittedName>
</protein>
<dbReference type="PANTHER" id="PTHR46889">
    <property type="entry name" value="TRANSPOSASE INSF FOR INSERTION SEQUENCE IS3B-RELATED"/>
    <property type="match status" value="1"/>
</dbReference>
<keyword evidence="3" id="KW-1185">Reference proteome</keyword>
<dbReference type="Pfam" id="PF00665">
    <property type="entry name" value="rve"/>
    <property type="match status" value="1"/>
</dbReference>
<dbReference type="GO" id="GO:0015074">
    <property type="term" value="P:DNA integration"/>
    <property type="evidence" value="ECO:0007669"/>
    <property type="project" value="InterPro"/>
</dbReference>
<dbReference type="Proteomes" id="UP000029078">
    <property type="component" value="Unassembled WGS sequence"/>
</dbReference>
<evidence type="ECO:0000313" key="3">
    <source>
        <dbReference type="Proteomes" id="UP000029078"/>
    </source>
</evidence>
<evidence type="ECO:0000313" key="2">
    <source>
        <dbReference type="EMBL" id="KFI89588.1"/>
    </source>
</evidence>
<name>A0A087D238_BIFRU</name>
<dbReference type="NCBIfam" id="NF033516">
    <property type="entry name" value="transpos_IS3"/>
    <property type="match status" value="1"/>
</dbReference>
<reference evidence="2 3" key="1">
    <citation type="submission" date="2014-03" db="EMBL/GenBank/DDBJ databases">
        <title>Genomics of Bifidobacteria.</title>
        <authorList>
            <person name="Ventura M."/>
            <person name="Milani C."/>
            <person name="Lugli G.A."/>
        </authorList>
    </citation>
    <scope>NUCLEOTIDE SEQUENCE [LARGE SCALE GENOMIC DNA]</scope>
    <source>
        <strain evidence="2 3">LMG 21811</strain>
    </source>
</reference>
<dbReference type="AlphaFoldDB" id="A0A087D238"/>
<dbReference type="InterPro" id="IPR036397">
    <property type="entry name" value="RNaseH_sf"/>
</dbReference>
<organism evidence="2 3">
    <name type="scientific">Bifidobacterium ruminantium</name>
    <dbReference type="NCBI Taxonomy" id="78346"/>
    <lineage>
        <taxon>Bacteria</taxon>
        <taxon>Bacillati</taxon>
        <taxon>Actinomycetota</taxon>
        <taxon>Actinomycetes</taxon>
        <taxon>Bifidobacteriales</taxon>
        <taxon>Bifidobacteriaceae</taxon>
        <taxon>Bifidobacterium</taxon>
    </lineage>
</organism>
<sequence>MCLVHEFGTRISAKTVPGVMRRMGLRCAIRSRNPWRRYSSYRGETGDHVHNLPERDFTADRPFSKLGTDVTESRVAGSKAYLAPVYDMGSKEIVAWDVSRSPDLEQQKRLLAMLEARLPAGVEPVLHSDMGWQYQHRWWRDELERLGIRQSMSRKGNCLDNAATEQVFGHLKDEFYRGREFDSYEQFKRELDAYIIHWNTRRRQIRLEGRTPEEFRSMSLAV</sequence>
<gene>
    <name evidence="2" type="ORF">BRUM_1371</name>
</gene>
<dbReference type="PROSITE" id="PS50994">
    <property type="entry name" value="INTEGRASE"/>
    <property type="match status" value="1"/>
</dbReference>
<dbReference type="eggNOG" id="COG2801">
    <property type="taxonomic scope" value="Bacteria"/>
</dbReference>
<dbReference type="InterPro" id="IPR050900">
    <property type="entry name" value="Transposase_IS3/IS150/IS904"/>
</dbReference>
<dbReference type="InterPro" id="IPR048020">
    <property type="entry name" value="Transpos_IS3"/>
</dbReference>
<dbReference type="SUPFAM" id="SSF53098">
    <property type="entry name" value="Ribonuclease H-like"/>
    <property type="match status" value="1"/>
</dbReference>
<proteinExistence type="predicted"/>
<feature type="domain" description="Integrase catalytic" evidence="1">
    <location>
        <begin position="58"/>
        <end position="220"/>
    </location>
</feature>
<dbReference type="GO" id="GO:0003676">
    <property type="term" value="F:nucleic acid binding"/>
    <property type="evidence" value="ECO:0007669"/>
    <property type="project" value="InterPro"/>
</dbReference>